<accession>A0A0K1Q8F5</accession>
<dbReference type="STRING" id="1391654.AKJ09_08686"/>
<organism evidence="2 3">
    <name type="scientific">Labilithrix luteola</name>
    <dbReference type="NCBI Taxonomy" id="1391654"/>
    <lineage>
        <taxon>Bacteria</taxon>
        <taxon>Pseudomonadati</taxon>
        <taxon>Myxococcota</taxon>
        <taxon>Polyangia</taxon>
        <taxon>Polyangiales</taxon>
        <taxon>Labilitrichaceae</taxon>
        <taxon>Labilithrix</taxon>
    </lineage>
</organism>
<name>A0A0K1Q8F5_9BACT</name>
<proteinExistence type="predicted"/>
<dbReference type="AlphaFoldDB" id="A0A0K1Q8F5"/>
<feature type="compositionally biased region" description="Low complexity" evidence="1">
    <location>
        <begin position="59"/>
        <end position="88"/>
    </location>
</feature>
<evidence type="ECO:0000313" key="2">
    <source>
        <dbReference type="EMBL" id="AKV02023.1"/>
    </source>
</evidence>
<evidence type="ECO:0000256" key="1">
    <source>
        <dbReference type="SAM" id="MobiDB-lite"/>
    </source>
</evidence>
<evidence type="ECO:0000313" key="3">
    <source>
        <dbReference type="Proteomes" id="UP000064967"/>
    </source>
</evidence>
<reference evidence="2 3" key="1">
    <citation type="submission" date="2015-08" db="EMBL/GenBank/DDBJ databases">
        <authorList>
            <person name="Babu N.S."/>
            <person name="Beckwith C.J."/>
            <person name="Beseler K.G."/>
            <person name="Brison A."/>
            <person name="Carone J.V."/>
            <person name="Caskin T.P."/>
            <person name="Diamond M."/>
            <person name="Durham M.E."/>
            <person name="Foxe J.M."/>
            <person name="Go M."/>
            <person name="Henderson B.A."/>
            <person name="Jones I.B."/>
            <person name="McGettigan J.A."/>
            <person name="Micheletti S.J."/>
            <person name="Nasrallah M.E."/>
            <person name="Ortiz D."/>
            <person name="Piller C.R."/>
            <person name="Privatt S.R."/>
            <person name="Schneider S.L."/>
            <person name="Sharp S."/>
            <person name="Smith T.C."/>
            <person name="Stanton J.D."/>
            <person name="Ullery H.E."/>
            <person name="Wilson R.J."/>
            <person name="Serrano M.G."/>
            <person name="Buck G."/>
            <person name="Lee V."/>
            <person name="Wang Y."/>
            <person name="Carvalho R."/>
            <person name="Voegtly L."/>
            <person name="Shi R."/>
            <person name="Duckworth R."/>
            <person name="Johnson A."/>
            <person name="Loviza R."/>
            <person name="Walstead R."/>
            <person name="Shah Z."/>
            <person name="Kiflezghi M."/>
            <person name="Wade K."/>
            <person name="Ball S.L."/>
            <person name="Bradley K.W."/>
            <person name="Asai D.J."/>
            <person name="Bowman C.A."/>
            <person name="Russell D.A."/>
            <person name="Pope W.H."/>
            <person name="Jacobs-Sera D."/>
            <person name="Hendrix R.W."/>
            <person name="Hatfull G.F."/>
        </authorList>
    </citation>
    <scope>NUCLEOTIDE SEQUENCE [LARGE SCALE GENOMIC DNA]</scope>
    <source>
        <strain evidence="2 3">DSM 27648</strain>
    </source>
</reference>
<dbReference type="Proteomes" id="UP000064967">
    <property type="component" value="Chromosome"/>
</dbReference>
<dbReference type="KEGG" id="llu:AKJ09_08686"/>
<keyword evidence="3" id="KW-1185">Reference proteome</keyword>
<gene>
    <name evidence="2" type="ORF">AKJ09_08686</name>
</gene>
<sequence length="341" mass="36307">MGLEPEGLLRFFEFLLNHFLSPARSVRMRTVHSTRALAAIHVLALAVMSLAACSKSGNAPGDAGAGAATGSASAPAPTAAPTVPDGGALNATPLPVEEVAKMVNPSKLPVYTGPTGSIEGTITIEGDPAPETPANFSECPGAAKIWGHAFREGEKGPNGARALQDAVVVVTGYKGFVPEKEEAEPVVIDGCGYEKRTVTLTFGQRLEISNRTKEYWTPMLEPGSNLVMMMAPPKGDPVKIYPKKPGHWLVIDHDRPYAVVDVYAFLHPLHASTDAAGHFRIDGIPVGKLKVGAMHPRVNSNAETEVDIRENVVQKVDLVLHNDMKDGGVRTYDAGSRPILR</sequence>
<dbReference type="EMBL" id="CP012333">
    <property type="protein sequence ID" value="AKV02023.1"/>
    <property type="molecule type" value="Genomic_DNA"/>
</dbReference>
<feature type="region of interest" description="Disordered" evidence="1">
    <location>
        <begin position="59"/>
        <end position="91"/>
    </location>
</feature>
<protein>
    <submittedName>
        <fullName evidence="2">Uncharacterized protein</fullName>
    </submittedName>
</protein>